<dbReference type="Gene3D" id="3.40.50.300">
    <property type="entry name" value="P-loop containing nucleotide triphosphate hydrolases"/>
    <property type="match status" value="1"/>
</dbReference>
<feature type="domain" description="ATPase AAA-type core" evidence="1">
    <location>
        <begin position="1"/>
        <end position="268"/>
    </location>
</feature>
<evidence type="ECO:0000313" key="3">
    <source>
        <dbReference type="Proteomes" id="UP000541109"/>
    </source>
</evidence>
<dbReference type="InterPro" id="IPR027417">
    <property type="entry name" value="P-loop_NTPase"/>
</dbReference>
<dbReference type="PANTHER" id="PTHR43581">
    <property type="entry name" value="ATP/GTP PHOSPHATASE"/>
    <property type="match status" value="1"/>
</dbReference>
<protein>
    <submittedName>
        <fullName evidence="2">ATP-binding protein</fullName>
    </submittedName>
</protein>
<sequence>MVGPNNTGKSSILDALRIFSDVQRFASRRVPILKSYEGLGVCAAYEATNRIFSVTLENIATNYSSDFAKIIITNANDNNLHVYLNPDLKPEIFIQTDQRILKNKNFFHKCFTENVVVVPTLSQFEDSEKLNDQEYVRGVEYTRLAARNFRNIWRGKSTEEFEAFRVLVRHHWEGIDVSPPELSGGFPKLLQMFYREKGVSREIYWSGFGFQAWLQMMTHFLRGGHDSVLVLDEPDIYLHADLQRRLFHIAKKLFNQIFIATHSSEIMNEANASDVVLIKPGHSKGSRITSEAGYRVAHTLLGSSDNADFARLARAKRIIAFEGNDRTLFKKFEQKILKSGVLSDPDTLSIKIGGYENWRRIDNLRWMFGELFDIQAKIVSVFDRDYRCKEEIEEFERRLSDAGVICHVLRRKEIENYLLEFDPLSKAIERAAHRRNIIVNYKEIIRIIEEVGGIQKEDALINVQSFATKYYASKRDGRDPSTILKAAKLEFDGEWGKAGFKQRISGKQFIVDLNSRLRQRYGFSVTTAMIADEFDISDIDNEMIEIIHSINKHLS</sequence>
<reference evidence="2 3" key="1">
    <citation type="submission" date="2020-07" db="EMBL/GenBank/DDBJ databases">
        <title>Stappia sp., F7233, whole genome shotgun sequencing project.</title>
        <authorList>
            <person name="Jiang S."/>
            <person name="Liu Z.W."/>
            <person name="Du Z.J."/>
        </authorList>
    </citation>
    <scope>NUCLEOTIDE SEQUENCE [LARGE SCALE GENOMIC DNA]</scope>
    <source>
        <strain evidence="2 3">F7233</strain>
    </source>
</reference>
<dbReference type="InterPro" id="IPR003959">
    <property type="entry name" value="ATPase_AAA_core"/>
</dbReference>
<name>A0A839AFV4_9HYPH</name>
<keyword evidence="2" id="KW-0067">ATP-binding</keyword>
<dbReference type="PANTHER" id="PTHR43581:SF4">
    <property type="entry name" value="ATP_GTP PHOSPHATASE"/>
    <property type="match status" value="1"/>
</dbReference>
<dbReference type="AlphaFoldDB" id="A0A839AFV4"/>
<gene>
    <name evidence="2" type="ORF">H2509_12320</name>
</gene>
<keyword evidence="2" id="KW-0547">Nucleotide-binding</keyword>
<dbReference type="Pfam" id="PF13304">
    <property type="entry name" value="AAA_21"/>
    <property type="match status" value="1"/>
</dbReference>
<dbReference type="GO" id="GO:0016887">
    <property type="term" value="F:ATP hydrolysis activity"/>
    <property type="evidence" value="ECO:0007669"/>
    <property type="project" value="InterPro"/>
</dbReference>
<dbReference type="InterPro" id="IPR051396">
    <property type="entry name" value="Bact_Antivir_Def_Nuclease"/>
</dbReference>
<dbReference type="Proteomes" id="UP000541109">
    <property type="component" value="Unassembled WGS sequence"/>
</dbReference>
<proteinExistence type="predicted"/>
<evidence type="ECO:0000259" key="1">
    <source>
        <dbReference type="Pfam" id="PF13304"/>
    </source>
</evidence>
<keyword evidence="3" id="KW-1185">Reference proteome</keyword>
<dbReference type="GO" id="GO:0005524">
    <property type="term" value="F:ATP binding"/>
    <property type="evidence" value="ECO:0007669"/>
    <property type="project" value="UniProtKB-KW"/>
</dbReference>
<organism evidence="2 3">
    <name type="scientific">Stappia albiluteola</name>
    <dbReference type="NCBI Taxonomy" id="2758565"/>
    <lineage>
        <taxon>Bacteria</taxon>
        <taxon>Pseudomonadati</taxon>
        <taxon>Pseudomonadota</taxon>
        <taxon>Alphaproteobacteria</taxon>
        <taxon>Hyphomicrobiales</taxon>
        <taxon>Stappiaceae</taxon>
        <taxon>Stappia</taxon>
    </lineage>
</organism>
<evidence type="ECO:0000313" key="2">
    <source>
        <dbReference type="EMBL" id="MBA5777908.1"/>
    </source>
</evidence>
<dbReference type="EMBL" id="JACFXV010000053">
    <property type="protein sequence ID" value="MBA5777908.1"/>
    <property type="molecule type" value="Genomic_DNA"/>
</dbReference>
<dbReference type="SUPFAM" id="SSF52540">
    <property type="entry name" value="P-loop containing nucleoside triphosphate hydrolases"/>
    <property type="match status" value="1"/>
</dbReference>
<accession>A0A839AFV4</accession>
<comment type="caution">
    <text evidence="2">The sequence shown here is derived from an EMBL/GenBank/DDBJ whole genome shotgun (WGS) entry which is preliminary data.</text>
</comment>